<dbReference type="InterPro" id="IPR001810">
    <property type="entry name" value="F-box_dom"/>
</dbReference>
<evidence type="ECO:0000313" key="2">
    <source>
        <dbReference type="EMBL" id="CAE6075092.1"/>
    </source>
</evidence>
<proteinExistence type="predicted"/>
<dbReference type="Pfam" id="PF00646">
    <property type="entry name" value="F-box"/>
    <property type="match status" value="1"/>
</dbReference>
<dbReference type="InterPro" id="IPR032675">
    <property type="entry name" value="LRR_dom_sf"/>
</dbReference>
<dbReference type="PANTHER" id="PTHR38926:SF5">
    <property type="entry name" value="F-BOX AND LEUCINE-RICH REPEAT PROTEIN 6"/>
    <property type="match status" value="1"/>
</dbReference>
<protein>
    <recommendedName>
        <fullName evidence="1">F-box domain-containing protein</fullName>
    </recommendedName>
</protein>
<organism evidence="2 3">
    <name type="scientific">Arabidopsis arenosa</name>
    <name type="common">Sand rock-cress</name>
    <name type="synonym">Cardaminopsis arenosa</name>
    <dbReference type="NCBI Taxonomy" id="38785"/>
    <lineage>
        <taxon>Eukaryota</taxon>
        <taxon>Viridiplantae</taxon>
        <taxon>Streptophyta</taxon>
        <taxon>Embryophyta</taxon>
        <taxon>Tracheophyta</taxon>
        <taxon>Spermatophyta</taxon>
        <taxon>Magnoliopsida</taxon>
        <taxon>eudicotyledons</taxon>
        <taxon>Gunneridae</taxon>
        <taxon>Pentapetalae</taxon>
        <taxon>rosids</taxon>
        <taxon>malvids</taxon>
        <taxon>Brassicales</taxon>
        <taxon>Brassicaceae</taxon>
        <taxon>Camelineae</taxon>
        <taxon>Arabidopsis</taxon>
    </lineage>
</organism>
<keyword evidence="3" id="KW-1185">Reference proteome</keyword>
<sequence>MEVNNGRRNVEMKSEHIPDWTKLNLDCLFDIFSRLSIQERCVAPMLVCKTWMNVCKDPFLNSVFDLEVWFLSSIETSNRWTPKFSEKVDSILMSVAEWSEGGLKEIRVRHCTDQSLLYVADRCPNLEVLWVKHCPKVTDESMRKIALKCPKIMELDISSSYEISRECMEVLGKNCKNLQIVKKNYVYPTEVSRFESYENYMENLSIFTLGNIDAYVISRYMQHVKHLELRFSTMTDKGFASICKHCVNLEYLDLSGSRNLTMDGVINGISSLKNLKEIKKPNCTAFFYIDLF</sequence>
<dbReference type="InterPro" id="IPR006553">
    <property type="entry name" value="Leu-rich_rpt_Cys-con_subtyp"/>
</dbReference>
<dbReference type="SMART" id="SM00367">
    <property type="entry name" value="LRR_CC"/>
    <property type="match status" value="5"/>
</dbReference>
<dbReference type="InterPro" id="IPR036047">
    <property type="entry name" value="F-box-like_dom_sf"/>
</dbReference>
<dbReference type="SUPFAM" id="SSF81383">
    <property type="entry name" value="F-box domain"/>
    <property type="match status" value="1"/>
</dbReference>
<accession>A0A8S2AA73</accession>
<gene>
    <name evidence="2" type="ORF">AARE701A_LOCUS12547</name>
</gene>
<dbReference type="InterPro" id="IPR001611">
    <property type="entry name" value="Leu-rich_rpt"/>
</dbReference>
<dbReference type="AlphaFoldDB" id="A0A8S2AA73"/>
<name>A0A8S2AA73_ARAAE</name>
<reference evidence="2" key="1">
    <citation type="submission" date="2021-01" db="EMBL/GenBank/DDBJ databases">
        <authorList>
            <person name="Bezrukov I."/>
        </authorList>
    </citation>
    <scope>NUCLEOTIDE SEQUENCE</scope>
</reference>
<dbReference type="Proteomes" id="UP000682877">
    <property type="component" value="Chromosome 5"/>
</dbReference>
<dbReference type="Pfam" id="PF13516">
    <property type="entry name" value="LRR_6"/>
    <property type="match status" value="1"/>
</dbReference>
<feature type="domain" description="F-box" evidence="1">
    <location>
        <begin position="20"/>
        <end position="59"/>
    </location>
</feature>
<dbReference type="SUPFAM" id="SSF52047">
    <property type="entry name" value="RNI-like"/>
    <property type="match status" value="1"/>
</dbReference>
<dbReference type="PANTHER" id="PTHR38926">
    <property type="entry name" value="F-BOX DOMAIN CONTAINING PROTEIN, EXPRESSED"/>
    <property type="match status" value="1"/>
</dbReference>
<dbReference type="Gene3D" id="3.80.10.10">
    <property type="entry name" value="Ribonuclease Inhibitor"/>
    <property type="match status" value="1"/>
</dbReference>
<dbReference type="EMBL" id="LR999455">
    <property type="protein sequence ID" value="CAE6075092.1"/>
    <property type="molecule type" value="Genomic_DNA"/>
</dbReference>
<evidence type="ECO:0000259" key="1">
    <source>
        <dbReference type="Pfam" id="PF00646"/>
    </source>
</evidence>
<dbReference type="Gene3D" id="1.20.1280.50">
    <property type="match status" value="1"/>
</dbReference>
<evidence type="ECO:0000313" key="3">
    <source>
        <dbReference type="Proteomes" id="UP000682877"/>
    </source>
</evidence>